<comment type="similarity">
    <text evidence="8">Belongs to the glycosyltransferase 68 family.</text>
</comment>
<keyword evidence="13" id="KW-0812">Transmembrane</keyword>
<dbReference type="InterPro" id="IPR045130">
    <property type="entry name" value="OFUT2-like"/>
</dbReference>
<reference evidence="14" key="2">
    <citation type="journal article" date="2008" name="Genome Biol.">
        <title>Improved genome assembly and evidence-based global gene model set for the chordate Ciona intestinalis: new insight into intron and operon populations.</title>
        <authorList>
            <person name="Satou Y."/>
            <person name="Mineta K."/>
            <person name="Ogasawara M."/>
            <person name="Sasakura Y."/>
            <person name="Shoguchi E."/>
            <person name="Ueno K."/>
            <person name="Yamada L."/>
            <person name="Matsumoto J."/>
            <person name="Wasserscheid J."/>
            <person name="Dewar K."/>
            <person name="Wiley G.B."/>
            <person name="Macmil S.L."/>
            <person name="Roe B.A."/>
            <person name="Zeller R.W."/>
            <person name="Hastings K.E."/>
            <person name="Lemaire P."/>
            <person name="Lindquist E."/>
            <person name="Endo T."/>
            <person name="Hotta K."/>
            <person name="Inaba K."/>
        </authorList>
    </citation>
    <scope>NUCLEOTIDE SEQUENCE [LARGE SCALE GENOMIC DNA]</scope>
    <source>
        <strain evidence="14">wild type</strain>
    </source>
</reference>
<dbReference type="PANTHER" id="PTHR13398:SF0">
    <property type="entry name" value="GDP-FUCOSE PROTEIN O-FUCOSYLTRANSFERASE 2"/>
    <property type="match status" value="1"/>
</dbReference>
<evidence type="ECO:0000256" key="12">
    <source>
        <dbReference type="ARBA" id="ARBA00048647"/>
    </source>
</evidence>
<dbReference type="EMBL" id="EAAA01001468">
    <property type="status" value="NOT_ANNOTATED_CDS"/>
    <property type="molecule type" value="Genomic_DNA"/>
</dbReference>
<evidence type="ECO:0000256" key="5">
    <source>
        <dbReference type="ARBA" id="ARBA00022824"/>
    </source>
</evidence>
<name>F6ZUW9_CIOIN</name>
<comment type="catalytic activity">
    <reaction evidence="11">
        <text>L-threonyl-[protein] + GDP-beta-L-fucose = 3-O-(alpha-L-fucosyl)-L-threonyl-[protein] + GDP + H(+)</text>
        <dbReference type="Rhea" id="RHEA:70491"/>
        <dbReference type="Rhea" id="RHEA-COMP:11060"/>
        <dbReference type="Rhea" id="RHEA-COMP:17915"/>
        <dbReference type="ChEBI" id="CHEBI:15378"/>
        <dbReference type="ChEBI" id="CHEBI:30013"/>
        <dbReference type="ChEBI" id="CHEBI:57273"/>
        <dbReference type="ChEBI" id="CHEBI:58189"/>
        <dbReference type="ChEBI" id="CHEBI:189631"/>
        <dbReference type="EC" id="2.4.1.221"/>
    </reaction>
    <physiologicalReaction direction="left-to-right" evidence="11">
        <dbReference type="Rhea" id="RHEA:70492"/>
    </physiologicalReaction>
</comment>
<accession>F6ZUW9</accession>
<sequence length="540" mass="61151">MIMRCMVNVRRCIPWTILTAVLSTIACILLYSKKLQWTESSLLLFQHQRSSGVKYVVNAGFTVKTTATQHGVGTVTTETSSSVIDTLRSDVVLVTKVTNILEPKTHETQQKRDCPLKIYQDVTNIKPRVSLDPNKFLLPWLLWGPNNQLVGFRESVFLAIKLNRTLVIPHFAPQYNDHGRQGLRVVSAFNRINVPALAGFISTISIQEFQEKCNRKLDVIFQNRPRWCFALREAEELTGVDIFGVKSPPGASGRVTFDRNQTGCDIPDIATYPSTVVHNTVHDSKKLDKIFNSSAKCAMFLYPFKSLSLPTMGEPLPIELHNATKVEQMTSSENIHSAKDDVILAAIEHVTTRPVYVEKIAENFIRDIMKVHDFVSVHWRFDKEMVDTMCSLNSKDVICNVTFTPNHLAHAILAIQSHIFSTQRLPVYIAAPPTLSQFIQQVREILENRTANNTMGTAHKLVWDLSDLKQYTNENYSPELCPDIRPTPNDFLSLAEMEICSRSTSFLFSRFSSWSAMVLHSRPKKSFPYDRSAFDLSVSP</sequence>
<dbReference type="InParanoid" id="F6ZUW9"/>
<evidence type="ECO:0000256" key="4">
    <source>
        <dbReference type="ARBA" id="ARBA00022679"/>
    </source>
</evidence>
<dbReference type="CDD" id="cd11296">
    <property type="entry name" value="O-FucT_like"/>
    <property type="match status" value="1"/>
</dbReference>
<proteinExistence type="inferred from homology"/>
<reference evidence="14" key="4">
    <citation type="submission" date="2025-09" db="UniProtKB">
        <authorList>
            <consortium name="Ensembl"/>
        </authorList>
    </citation>
    <scope>IDENTIFICATION</scope>
</reference>
<evidence type="ECO:0000256" key="8">
    <source>
        <dbReference type="ARBA" id="ARBA00025803"/>
    </source>
</evidence>
<keyword evidence="13" id="KW-0472">Membrane</keyword>
<keyword evidence="4" id="KW-0808">Transferase</keyword>
<evidence type="ECO:0000256" key="3">
    <source>
        <dbReference type="ARBA" id="ARBA00012196"/>
    </source>
</evidence>
<dbReference type="Gene3D" id="3.40.50.11350">
    <property type="match status" value="1"/>
</dbReference>
<comment type="pathway">
    <text evidence="2">Protein modification; protein glycosylation.</text>
</comment>
<evidence type="ECO:0000256" key="1">
    <source>
        <dbReference type="ARBA" id="ARBA00004240"/>
    </source>
</evidence>
<protein>
    <recommendedName>
        <fullName evidence="9">GDP-fucose protein O-fucosyltransferase 2</fullName>
        <ecNumber evidence="3">2.4.1.221</ecNumber>
    </recommendedName>
    <alternativeName>
        <fullName evidence="10">Peptide-O-fucosyltransferase 2</fullName>
    </alternativeName>
</protein>
<evidence type="ECO:0000313" key="14">
    <source>
        <dbReference type="Ensembl" id="ENSCINP00000021873.2"/>
    </source>
</evidence>
<dbReference type="PANTHER" id="PTHR13398">
    <property type="entry name" value="GDP-FUCOSE PROTEIN O-FUCOSYLTRANSFERASE 2"/>
    <property type="match status" value="1"/>
</dbReference>
<dbReference type="GO" id="GO:0046922">
    <property type="term" value="F:peptide-O-fucosyltransferase activity"/>
    <property type="evidence" value="ECO:0000318"/>
    <property type="project" value="GO_Central"/>
</dbReference>
<dbReference type="GeneTree" id="ENSGT00390000016063"/>
<dbReference type="Ensembl" id="ENSCINT00000022119.2">
    <property type="protein sequence ID" value="ENSCINP00000021873.2"/>
    <property type="gene ID" value="ENSCING00000011451.2"/>
</dbReference>
<evidence type="ECO:0000256" key="13">
    <source>
        <dbReference type="SAM" id="Phobius"/>
    </source>
</evidence>
<organism evidence="14 15">
    <name type="scientific">Ciona intestinalis</name>
    <name type="common">Transparent sea squirt</name>
    <name type="synonym">Ascidia intestinalis</name>
    <dbReference type="NCBI Taxonomy" id="7719"/>
    <lineage>
        <taxon>Eukaryota</taxon>
        <taxon>Metazoa</taxon>
        <taxon>Chordata</taxon>
        <taxon>Tunicata</taxon>
        <taxon>Ascidiacea</taxon>
        <taxon>Phlebobranchia</taxon>
        <taxon>Cionidae</taxon>
        <taxon>Ciona</taxon>
    </lineage>
</organism>
<evidence type="ECO:0000256" key="6">
    <source>
        <dbReference type="ARBA" id="ARBA00023253"/>
    </source>
</evidence>
<dbReference type="Pfam" id="PF10250">
    <property type="entry name" value="O-FucT"/>
    <property type="match status" value="1"/>
</dbReference>
<keyword evidence="13" id="KW-1133">Transmembrane helix</keyword>
<keyword evidence="6" id="KW-0294">Fucose metabolism</keyword>
<dbReference type="EC" id="2.4.1.221" evidence="3"/>
<evidence type="ECO:0000256" key="11">
    <source>
        <dbReference type="ARBA" id="ARBA00047273"/>
    </source>
</evidence>
<reference evidence="14" key="3">
    <citation type="submission" date="2025-08" db="UniProtKB">
        <authorList>
            <consortium name="Ensembl"/>
        </authorList>
    </citation>
    <scope>IDENTIFICATION</scope>
</reference>
<evidence type="ECO:0000256" key="10">
    <source>
        <dbReference type="ARBA" id="ARBA00033083"/>
    </source>
</evidence>
<keyword evidence="5" id="KW-0256">Endoplasmic reticulum</keyword>
<dbReference type="InterPro" id="IPR019378">
    <property type="entry name" value="GDP-Fuc_O-FucTrfase"/>
</dbReference>
<comment type="catalytic activity">
    <reaction evidence="12">
        <text>L-seryl-[protein] + GDP-beta-L-fucose = 3-O-(alpha-L-fucosyl)-L-seryl-[protein] + GDP + H(+)</text>
        <dbReference type="Rhea" id="RHEA:63644"/>
        <dbReference type="Rhea" id="RHEA-COMP:9863"/>
        <dbReference type="Rhea" id="RHEA-COMP:17914"/>
        <dbReference type="ChEBI" id="CHEBI:15378"/>
        <dbReference type="ChEBI" id="CHEBI:29999"/>
        <dbReference type="ChEBI" id="CHEBI:57273"/>
        <dbReference type="ChEBI" id="CHEBI:58189"/>
        <dbReference type="ChEBI" id="CHEBI:189632"/>
        <dbReference type="EC" id="2.4.1.221"/>
    </reaction>
    <physiologicalReaction direction="left-to-right" evidence="12">
        <dbReference type="Rhea" id="RHEA:63645"/>
    </physiologicalReaction>
</comment>
<evidence type="ECO:0000256" key="7">
    <source>
        <dbReference type="ARBA" id="ARBA00023277"/>
    </source>
</evidence>
<reference evidence="15" key="1">
    <citation type="journal article" date="2002" name="Science">
        <title>The draft genome of Ciona intestinalis: insights into chordate and vertebrate origins.</title>
        <authorList>
            <person name="Dehal P."/>
            <person name="Satou Y."/>
            <person name="Campbell R.K."/>
            <person name="Chapman J."/>
            <person name="Degnan B."/>
            <person name="De Tomaso A."/>
            <person name="Davidson B."/>
            <person name="Di Gregorio A."/>
            <person name="Gelpke M."/>
            <person name="Goodstein D.M."/>
            <person name="Harafuji N."/>
            <person name="Hastings K.E."/>
            <person name="Ho I."/>
            <person name="Hotta K."/>
            <person name="Huang W."/>
            <person name="Kawashima T."/>
            <person name="Lemaire P."/>
            <person name="Martinez D."/>
            <person name="Meinertzhagen I.A."/>
            <person name="Necula S."/>
            <person name="Nonaka M."/>
            <person name="Putnam N."/>
            <person name="Rash S."/>
            <person name="Saiga H."/>
            <person name="Satake M."/>
            <person name="Terry A."/>
            <person name="Yamada L."/>
            <person name="Wang H.G."/>
            <person name="Awazu S."/>
            <person name="Azumi K."/>
            <person name="Boore J."/>
            <person name="Branno M."/>
            <person name="Chin-Bow S."/>
            <person name="DeSantis R."/>
            <person name="Doyle S."/>
            <person name="Francino P."/>
            <person name="Keys D.N."/>
            <person name="Haga S."/>
            <person name="Hayashi H."/>
            <person name="Hino K."/>
            <person name="Imai K.S."/>
            <person name="Inaba K."/>
            <person name="Kano S."/>
            <person name="Kobayashi K."/>
            <person name="Kobayashi M."/>
            <person name="Lee B.I."/>
            <person name="Makabe K.W."/>
            <person name="Manohar C."/>
            <person name="Matassi G."/>
            <person name="Medina M."/>
            <person name="Mochizuki Y."/>
            <person name="Mount S."/>
            <person name="Morishita T."/>
            <person name="Miura S."/>
            <person name="Nakayama A."/>
            <person name="Nishizaka S."/>
            <person name="Nomoto H."/>
            <person name="Ohta F."/>
            <person name="Oishi K."/>
            <person name="Rigoutsos I."/>
            <person name="Sano M."/>
            <person name="Sasaki A."/>
            <person name="Sasakura Y."/>
            <person name="Shoguchi E."/>
            <person name="Shin-i T."/>
            <person name="Spagnuolo A."/>
            <person name="Stainier D."/>
            <person name="Suzuki M.M."/>
            <person name="Tassy O."/>
            <person name="Takatori N."/>
            <person name="Tokuoka M."/>
            <person name="Yagi K."/>
            <person name="Yoshizaki F."/>
            <person name="Wada S."/>
            <person name="Zhang C."/>
            <person name="Hyatt P.D."/>
            <person name="Larimer F."/>
            <person name="Detter C."/>
            <person name="Doggett N."/>
            <person name="Glavina T."/>
            <person name="Hawkins T."/>
            <person name="Richardson P."/>
            <person name="Lucas S."/>
            <person name="Kohara Y."/>
            <person name="Levine M."/>
            <person name="Satoh N."/>
            <person name="Rokhsar D.S."/>
        </authorList>
    </citation>
    <scope>NUCLEOTIDE SEQUENCE [LARGE SCALE GENOMIC DNA]</scope>
</reference>
<evidence type="ECO:0000256" key="9">
    <source>
        <dbReference type="ARBA" id="ARBA00026232"/>
    </source>
</evidence>
<dbReference type="GO" id="GO:0005783">
    <property type="term" value="C:endoplasmic reticulum"/>
    <property type="evidence" value="ECO:0007669"/>
    <property type="project" value="UniProtKB-SubCell"/>
</dbReference>
<keyword evidence="15" id="KW-1185">Reference proteome</keyword>
<evidence type="ECO:0000256" key="2">
    <source>
        <dbReference type="ARBA" id="ARBA00004922"/>
    </source>
</evidence>
<dbReference type="OMA" id="LAEMEIC"/>
<dbReference type="PROSITE" id="PS51257">
    <property type="entry name" value="PROKAR_LIPOPROTEIN"/>
    <property type="match status" value="1"/>
</dbReference>
<dbReference type="GO" id="GO:0006004">
    <property type="term" value="P:fucose metabolic process"/>
    <property type="evidence" value="ECO:0007669"/>
    <property type="project" value="UniProtKB-KW"/>
</dbReference>
<dbReference type="EMBL" id="EAAA01001467">
    <property type="status" value="NOT_ANNOTATED_CDS"/>
    <property type="molecule type" value="Genomic_DNA"/>
</dbReference>
<dbReference type="Proteomes" id="UP000008144">
    <property type="component" value="Chromosome 2"/>
</dbReference>
<keyword evidence="7" id="KW-0119">Carbohydrate metabolism</keyword>
<dbReference type="Gene3D" id="3.40.50.11340">
    <property type="match status" value="1"/>
</dbReference>
<dbReference type="AlphaFoldDB" id="F6ZUW9"/>
<comment type="subcellular location">
    <subcellularLocation>
        <location evidence="1">Endoplasmic reticulum</location>
    </subcellularLocation>
</comment>
<accession>A0A1W3JBW2</accession>
<dbReference type="HOGENOM" id="CLU_504268_0_0_1"/>
<evidence type="ECO:0000313" key="15">
    <source>
        <dbReference type="Proteomes" id="UP000008144"/>
    </source>
</evidence>
<feature type="transmembrane region" description="Helical" evidence="13">
    <location>
        <begin position="12"/>
        <end position="31"/>
    </location>
</feature>